<dbReference type="RefSeq" id="WP_218576645.1">
    <property type="nucleotide sequence ID" value="NZ_JACADJ010000026.1"/>
</dbReference>
<reference evidence="1 2" key="1">
    <citation type="submission" date="2020-06" db="EMBL/GenBank/DDBJ databases">
        <title>High-quality draft genome of sulfate reducer Desulfobacter latus type strain AcrS2 isolated from marine sediment.</title>
        <authorList>
            <person name="Hoppe M."/>
            <person name="Larsen C.K."/>
            <person name="Marshall I.P.G."/>
            <person name="Schramm A."/>
            <person name="Marietou A.G."/>
        </authorList>
    </citation>
    <scope>NUCLEOTIDE SEQUENCE [LARGE SCALE GENOMIC DNA]</scope>
    <source>
        <strain evidence="1 2">AcRS2</strain>
    </source>
</reference>
<gene>
    <name evidence="1" type="ORF">HXW94_09265</name>
</gene>
<sequence length="133" mass="15141">MILIYFATSNTGAAKKIQNIAENTGAACEVYRRFRSLSTRLRELKQDIIGVIALASDHDELSTLIKDKELLLDVPLILILPDNAMTTHSQARRLRPRLLMSVEDNLMDLEQVLHMMVHKVSINTPLPYESQKR</sequence>
<accession>A0A850T6Z5</accession>
<evidence type="ECO:0000313" key="2">
    <source>
        <dbReference type="Proteomes" id="UP000553343"/>
    </source>
</evidence>
<proteinExistence type="predicted"/>
<dbReference type="Proteomes" id="UP000553343">
    <property type="component" value="Unassembled WGS sequence"/>
</dbReference>
<comment type="caution">
    <text evidence="1">The sequence shown here is derived from an EMBL/GenBank/DDBJ whole genome shotgun (WGS) entry which is preliminary data.</text>
</comment>
<evidence type="ECO:0000313" key="1">
    <source>
        <dbReference type="EMBL" id="NWH05172.1"/>
    </source>
</evidence>
<keyword evidence="2" id="KW-1185">Reference proteome</keyword>
<dbReference type="EMBL" id="JACADJ010000026">
    <property type="protein sequence ID" value="NWH05172.1"/>
    <property type="molecule type" value="Genomic_DNA"/>
</dbReference>
<protein>
    <submittedName>
        <fullName evidence="1">Uncharacterized protein</fullName>
    </submittedName>
</protein>
<name>A0A850T6Z5_9BACT</name>
<organism evidence="1 2">
    <name type="scientific">Desulfobacter latus</name>
    <dbReference type="NCBI Taxonomy" id="2292"/>
    <lineage>
        <taxon>Bacteria</taxon>
        <taxon>Pseudomonadati</taxon>
        <taxon>Thermodesulfobacteriota</taxon>
        <taxon>Desulfobacteria</taxon>
        <taxon>Desulfobacterales</taxon>
        <taxon>Desulfobacteraceae</taxon>
        <taxon>Desulfobacter</taxon>
    </lineage>
</organism>
<dbReference type="AlphaFoldDB" id="A0A850T6Z5"/>